<accession>A0AAN8HGG8</accession>
<dbReference type="AlphaFoldDB" id="A0AAN8HGG8"/>
<reference evidence="2 3" key="1">
    <citation type="journal article" date="2023" name="Mol. Biol. Evol.">
        <title>Genomics of Secondarily Temperate Adaptation in the Only Non-Antarctic Icefish.</title>
        <authorList>
            <person name="Rivera-Colon A.G."/>
            <person name="Rayamajhi N."/>
            <person name="Minhas B.F."/>
            <person name="Madrigal G."/>
            <person name="Bilyk K.T."/>
            <person name="Yoon V."/>
            <person name="Hune M."/>
            <person name="Gregory S."/>
            <person name="Cheng C.H.C."/>
            <person name="Catchen J.M."/>
        </authorList>
    </citation>
    <scope>NUCLEOTIDE SEQUENCE [LARGE SCALE GENOMIC DNA]</scope>
    <source>
        <strain evidence="2">JC2023a</strain>
    </source>
</reference>
<evidence type="ECO:0000313" key="2">
    <source>
        <dbReference type="EMBL" id="KAK5914811.1"/>
    </source>
</evidence>
<feature type="compositionally biased region" description="Pro residues" evidence="1">
    <location>
        <begin position="62"/>
        <end position="72"/>
    </location>
</feature>
<feature type="compositionally biased region" description="Basic and acidic residues" evidence="1">
    <location>
        <begin position="28"/>
        <end position="38"/>
    </location>
</feature>
<name>A0AAN8HGG8_9TELE</name>
<organism evidence="2 3">
    <name type="scientific">Champsocephalus esox</name>
    <name type="common">pike icefish</name>
    <dbReference type="NCBI Taxonomy" id="159716"/>
    <lineage>
        <taxon>Eukaryota</taxon>
        <taxon>Metazoa</taxon>
        <taxon>Chordata</taxon>
        <taxon>Craniata</taxon>
        <taxon>Vertebrata</taxon>
        <taxon>Euteleostomi</taxon>
        <taxon>Actinopterygii</taxon>
        <taxon>Neopterygii</taxon>
        <taxon>Teleostei</taxon>
        <taxon>Neoteleostei</taxon>
        <taxon>Acanthomorphata</taxon>
        <taxon>Eupercaria</taxon>
        <taxon>Perciformes</taxon>
        <taxon>Notothenioidei</taxon>
        <taxon>Channichthyidae</taxon>
        <taxon>Champsocephalus</taxon>
    </lineage>
</organism>
<sequence>MQRRSRKRSWQRSISRLTQRCVGWTRARSESERRERVHSIMRPVSAHRAHSERLLGLSDSSPPVPRNPPGPPLTYCRLQSRSQQILFCETASKH</sequence>
<evidence type="ECO:0000313" key="3">
    <source>
        <dbReference type="Proteomes" id="UP001335648"/>
    </source>
</evidence>
<protein>
    <submittedName>
        <fullName evidence="2">Uncharacterized protein</fullName>
    </submittedName>
</protein>
<comment type="caution">
    <text evidence="2">The sequence shown here is derived from an EMBL/GenBank/DDBJ whole genome shotgun (WGS) entry which is preliminary data.</text>
</comment>
<dbReference type="Proteomes" id="UP001335648">
    <property type="component" value="Unassembled WGS sequence"/>
</dbReference>
<gene>
    <name evidence="2" type="ORF">CesoFtcFv8_000462</name>
</gene>
<feature type="region of interest" description="Disordered" evidence="1">
    <location>
        <begin position="28"/>
        <end position="73"/>
    </location>
</feature>
<keyword evidence="3" id="KW-1185">Reference proteome</keyword>
<evidence type="ECO:0000256" key="1">
    <source>
        <dbReference type="SAM" id="MobiDB-lite"/>
    </source>
</evidence>
<proteinExistence type="predicted"/>
<dbReference type="EMBL" id="JAULUE010002046">
    <property type="protein sequence ID" value="KAK5914811.1"/>
    <property type="molecule type" value="Genomic_DNA"/>
</dbReference>